<name>A0ABQ2AM04_9BACT</name>
<evidence type="ECO:0000313" key="3">
    <source>
        <dbReference type="Proteomes" id="UP000637774"/>
    </source>
</evidence>
<accession>A0ABQ2AM04</accession>
<sequence>MYSADGKPLTQDEADAICTAVLVAEEASEQAPVAAARKEKSKGGRPEKGDQKLKVISTMVSPVRHAQLHAAAQDLDLTISELVRPLVDPKGARGQKRVARIIRRGLSLEQRKAVRSLVMTASVLDQFAKAAQAAGDTVHAAALTAMAKQIRAVIQSLSK</sequence>
<feature type="compositionally biased region" description="Basic and acidic residues" evidence="1">
    <location>
        <begin position="36"/>
        <end position="51"/>
    </location>
</feature>
<dbReference type="EMBL" id="BMGY01000086">
    <property type="protein sequence ID" value="GGH91751.1"/>
    <property type="molecule type" value="Genomic_DNA"/>
</dbReference>
<evidence type="ECO:0000313" key="2">
    <source>
        <dbReference type="EMBL" id="GGH91751.1"/>
    </source>
</evidence>
<comment type="caution">
    <text evidence="2">The sequence shown here is derived from an EMBL/GenBank/DDBJ whole genome shotgun (WGS) entry which is preliminary data.</text>
</comment>
<reference evidence="3" key="1">
    <citation type="journal article" date="2019" name="Int. J. Syst. Evol. Microbiol.">
        <title>The Global Catalogue of Microorganisms (GCM) 10K type strain sequencing project: providing services to taxonomists for standard genome sequencing and annotation.</title>
        <authorList>
            <consortium name="The Broad Institute Genomics Platform"/>
            <consortium name="The Broad Institute Genome Sequencing Center for Infectious Disease"/>
            <person name="Wu L."/>
            <person name="Ma J."/>
        </authorList>
    </citation>
    <scope>NUCLEOTIDE SEQUENCE [LARGE SCALE GENOMIC DNA]</scope>
    <source>
        <strain evidence="3">CGMCC 1.14966</strain>
    </source>
</reference>
<proteinExistence type="predicted"/>
<protein>
    <submittedName>
        <fullName evidence="2">Uncharacterized protein</fullName>
    </submittedName>
</protein>
<keyword evidence="3" id="KW-1185">Reference proteome</keyword>
<gene>
    <name evidence="2" type="ORF">GCM10011495_40540</name>
</gene>
<dbReference type="Proteomes" id="UP000637774">
    <property type="component" value="Unassembled WGS sequence"/>
</dbReference>
<organism evidence="2 3">
    <name type="scientific">Hymenobacter frigidus</name>
    <dbReference type="NCBI Taxonomy" id="1524095"/>
    <lineage>
        <taxon>Bacteria</taxon>
        <taxon>Pseudomonadati</taxon>
        <taxon>Bacteroidota</taxon>
        <taxon>Cytophagia</taxon>
        <taxon>Cytophagales</taxon>
        <taxon>Hymenobacteraceae</taxon>
        <taxon>Hymenobacter</taxon>
    </lineage>
</organism>
<evidence type="ECO:0000256" key="1">
    <source>
        <dbReference type="SAM" id="MobiDB-lite"/>
    </source>
</evidence>
<feature type="region of interest" description="Disordered" evidence="1">
    <location>
        <begin position="28"/>
        <end position="51"/>
    </location>
</feature>